<accession>A0A8H5BE76</accession>
<name>A0A8H5BE76_9AGAR</name>
<evidence type="ECO:0000313" key="4">
    <source>
        <dbReference type="EMBL" id="KAF5321645.1"/>
    </source>
</evidence>
<dbReference type="AlphaFoldDB" id="A0A8H5BE76"/>
<keyword evidence="1" id="KW-0378">Hydrolase</keyword>
<dbReference type="InterPro" id="IPR029058">
    <property type="entry name" value="AB_hydrolase_fold"/>
</dbReference>
<evidence type="ECO:0000256" key="1">
    <source>
        <dbReference type="ARBA" id="ARBA00022801"/>
    </source>
</evidence>
<organism evidence="4 5">
    <name type="scientific">Psilocybe cf. subviscida</name>
    <dbReference type="NCBI Taxonomy" id="2480587"/>
    <lineage>
        <taxon>Eukaryota</taxon>
        <taxon>Fungi</taxon>
        <taxon>Dikarya</taxon>
        <taxon>Basidiomycota</taxon>
        <taxon>Agaricomycotina</taxon>
        <taxon>Agaricomycetes</taxon>
        <taxon>Agaricomycetidae</taxon>
        <taxon>Agaricales</taxon>
        <taxon>Agaricineae</taxon>
        <taxon>Strophariaceae</taxon>
        <taxon>Psilocybe</taxon>
    </lineage>
</organism>
<dbReference type="GO" id="GO:0016787">
    <property type="term" value="F:hydrolase activity"/>
    <property type="evidence" value="ECO:0007669"/>
    <property type="project" value="UniProtKB-KW"/>
</dbReference>
<dbReference type="PRINTS" id="PR00111">
    <property type="entry name" value="ABHYDROLASE"/>
</dbReference>
<evidence type="ECO:0000259" key="3">
    <source>
        <dbReference type="Pfam" id="PF00561"/>
    </source>
</evidence>
<sequence>MDPSNPASFNHRTERLYTGNTYHFVDQLPEDYDPRRTPTILLVHGFPDLWYGWRYQIGPWVRRGCRVIAPDMLGYGGSSKPVEAESYSTKKLCADLVALLDLLGVRRTILIGHDWGSFTVGRFALWHPERLHALVMLSVPYSPPSREYLPLEEVARRAPDLGYQLYFASSKSSYEILAHLQKFLRCTYCPPDAAVPYHKTGLLENLLLHEPEKKLPSLLNEQELEYYASQFSQGMFGPLNYYRTSKFRHDEELAAGLGANLREDLPVLFLWGTKDRTAVPFVIAKSRKFIGRYQDFALEDRGHWLMVEAKNDVTITIANWLENLTCNRPDRQGKL</sequence>
<dbReference type="PANTHER" id="PTHR43329">
    <property type="entry name" value="EPOXIDE HYDROLASE"/>
    <property type="match status" value="1"/>
</dbReference>
<feature type="domain" description="AB hydrolase-1" evidence="3">
    <location>
        <begin position="38"/>
        <end position="308"/>
    </location>
</feature>
<dbReference type="PRINTS" id="PR00412">
    <property type="entry name" value="EPOXHYDRLASE"/>
</dbReference>
<comment type="caution">
    <text evidence="4">The sequence shown here is derived from an EMBL/GenBank/DDBJ whole genome shotgun (WGS) entry which is preliminary data.</text>
</comment>
<proteinExistence type="inferred from homology"/>
<keyword evidence="5" id="KW-1185">Reference proteome</keyword>
<comment type="similarity">
    <text evidence="2">Belongs to the AB hydrolase superfamily. Epoxide hydrolase family.</text>
</comment>
<dbReference type="EMBL" id="JAACJJ010000028">
    <property type="protein sequence ID" value="KAF5321645.1"/>
    <property type="molecule type" value="Genomic_DNA"/>
</dbReference>
<dbReference type="InterPro" id="IPR000073">
    <property type="entry name" value="AB_hydrolase_1"/>
</dbReference>
<protein>
    <recommendedName>
        <fullName evidence="3">AB hydrolase-1 domain-containing protein</fullName>
    </recommendedName>
</protein>
<dbReference type="InterPro" id="IPR000639">
    <property type="entry name" value="Epox_hydrolase-like"/>
</dbReference>
<evidence type="ECO:0000313" key="5">
    <source>
        <dbReference type="Proteomes" id="UP000567179"/>
    </source>
</evidence>
<dbReference type="SUPFAM" id="SSF53474">
    <property type="entry name" value="alpha/beta-Hydrolases"/>
    <property type="match status" value="1"/>
</dbReference>
<gene>
    <name evidence="4" type="ORF">D9619_000575</name>
</gene>
<reference evidence="4 5" key="1">
    <citation type="journal article" date="2020" name="ISME J.">
        <title>Uncovering the hidden diversity of litter-decomposition mechanisms in mushroom-forming fungi.</title>
        <authorList>
            <person name="Floudas D."/>
            <person name="Bentzer J."/>
            <person name="Ahren D."/>
            <person name="Johansson T."/>
            <person name="Persson P."/>
            <person name="Tunlid A."/>
        </authorList>
    </citation>
    <scope>NUCLEOTIDE SEQUENCE [LARGE SCALE GENOMIC DNA]</scope>
    <source>
        <strain evidence="4 5">CBS 101986</strain>
    </source>
</reference>
<dbReference type="OrthoDB" id="284184at2759"/>
<dbReference type="Gene3D" id="3.40.50.1820">
    <property type="entry name" value="alpha/beta hydrolase"/>
    <property type="match status" value="1"/>
</dbReference>
<dbReference type="Pfam" id="PF00561">
    <property type="entry name" value="Abhydrolase_1"/>
    <property type="match status" value="1"/>
</dbReference>
<evidence type="ECO:0000256" key="2">
    <source>
        <dbReference type="ARBA" id="ARBA00038334"/>
    </source>
</evidence>
<dbReference type="Proteomes" id="UP000567179">
    <property type="component" value="Unassembled WGS sequence"/>
</dbReference>